<reference evidence="1 2" key="1">
    <citation type="journal article" date="2020" name="Cell">
        <title>Large-Scale Comparative Analyses of Tick Genomes Elucidate Their Genetic Diversity and Vector Capacities.</title>
        <authorList>
            <consortium name="Tick Genome and Microbiome Consortium (TIGMIC)"/>
            <person name="Jia N."/>
            <person name="Wang J."/>
            <person name="Shi W."/>
            <person name="Du L."/>
            <person name="Sun Y."/>
            <person name="Zhan W."/>
            <person name="Jiang J.F."/>
            <person name="Wang Q."/>
            <person name="Zhang B."/>
            <person name="Ji P."/>
            <person name="Bell-Sakyi L."/>
            <person name="Cui X.M."/>
            <person name="Yuan T.T."/>
            <person name="Jiang B.G."/>
            <person name="Yang W.F."/>
            <person name="Lam T.T."/>
            <person name="Chang Q.C."/>
            <person name="Ding S.J."/>
            <person name="Wang X.J."/>
            <person name="Zhu J.G."/>
            <person name="Ruan X.D."/>
            <person name="Zhao L."/>
            <person name="Wei J.T."/>
            <person name="Ye R.Z."/>
            <person name="Que T.C."/>
            <person name="Du C.H."/>
            <person name="Zhou Y.H."/>
            <person name="Cheng J.X."/>
            <person name="Dai P.F."/>
            <person name="Guo W.B."/>
            <person name="Han X.H."/>
            <person name="Huang E.J."/>
            <person name="Li L.F."/>
            <person name="Wei W."/>
            <person name="Gao Y.C."/>
            <person name="Liu J.Z."/>
            <person name="Shao H.Z."/>
            <person name="Wang X."/>
            <person name="Wang C.C."/>
            <person name="Yang T.C."/>
            <person name="Huo Q.B."/>
            <person name="Li W."/>
            <person name="Chen H.Y."/>
            <person name="Chen S.E."/>
            <person name="Zhou L.G."/>
            <person name="Ni X.B."/>
            <person name="Tian J.H."/>
            <person name="Sheng Y."/>
            <person name="Liu T."/>
            <person name="Pan Y.S."/>
            <person name="Xia L.Y."/>
            <person name="Li J."/>
            <person name="Zhao F."/>
            <person name="Cao W.C."/>
        </authorList>
    </citation>
    <scope>NUCLEOTIDE SEQUENCE [LARGE SCALE GENOMIC DNA]</scope>
    <source>
        <strain evidence="1">Iper-2018</strain>
    </source>
</reference>
<keyword evidence="2" id="KW-1185">Reference proteome</keyword>
<evidence type="ECO:0000313" key="1">
    <source>
        <dbReference type="EMBL" id="KAG0428104.1"/>
    </source>
</evidence>
<sequence>RGMRQYLPSKPKPLGLEHFVLASPDGLVLDYVIYTGKNTVLEEDIKMYGLGGAVVKKLVVPLDAEDIPTFLFADRYLTGIIVIEHLAENNLFLTGTVVANRTDDAALTFPKDKQMSKGTSVQKDKMFVMCTRTKPGETPAEHRCFMNWKGSSTSM</sequence>
<proteinExistence type="predicted"/>
<protein>
    <submittedName>
        <fullName evidence="1">Uncharacterized protein</fullName>
    </submittedName>
</protein>
<accession>A0AC60Q5T9</accession>
<gene>
    <name evidence="1" type="ORF">HPB47_024903</name>
</gene>
<comment type="caution">
    <text evidence="1">The sequence shown here is derived from an EMBL/GenBank/DDBJ whole genome shotgun (WGS) entry which is preliminary data.</text>
</comment>
<evidence type="ECO:0000313" key="2">
    <source>
        <dbReference type="Proteomes" id="UP000805193"/>
    </source>
</evidence>
<name>A0AC60Q5T9_IXOPE</name>
<organism evidence="1 2">
    <name type="scientific">Ixodes persulcatus</name>
    <name type="common">Taiga tick</name>
    <dbReference type="NCBI Taxonomy" id="34615"/>
    <lineage>
        <taxon>Eukaryota</taxon>
        <taxon>Metazoa</taxon>
        <taxon>Ecdysozoa</taxon>
        <taxon>Arthropoda</taxon>
        <taxon>Chelicerata</taxon>
        <taxon>Arachnida</taxon>
        <taxon>Acari</taxon>
        <taxon>Parasitiformes</taxon>
        <taxon>Ixodida</taxon>
        <taxon>Ixodoidea</taxon>
        <taxon>Ixodidae</taxon>
        <taxon>Ixodinae</taxon>
        <taxon>Ixodes</taxon>
    </lineage>
</organism>
<dbReference type="EMBL" id="JABSTQ010009563">
    <property type="protein sequence ID" value="KAG0428104.1"/>
    <property type="molecule type" value="Genomic_DNA"/>
</dbReference>
<dbReference type="Proteomes" id="UP000805193">
    <property type="component" value="Unassembled WGS sequence"/>
</dbReference>
<feature type="non-terminal residue" evidence="1">
    <location>
        <position position="1"/>
    </location>
</feature>